<accession>A0A060UM46</accession>
<keyword evidence="5" id="KW-1185">Reference proteome</keyword>
<feature type="signal peptide" evidence="1">
    <location>
        <begin position="1"/>
        <end position="26"/>
    </location>
</feature>
<dbReference type="Gene3D" id="3.40.50.1580">
    <property type="entry name" value="Nucleoside phosphorylase domain"/>
    <property type="match status" value="1"/>
</dbReference>
<evidence type="ECO:0000313" key="4">
    <source>
        <dbReference type="EMBL" id="SMH67248.1"/>
    </source>
</evidence>
<name>A0A060UM46_9PROT</name>
<feature type="domain" description="Nucleoside phosphorylase" evidence="2">
    <location>
        <begin position="48"/>
        <end position="141"/>
    </location>
</feature>
<dbReference type="GO" id="GO:0003824">
    <property type="term" value="F:catalytic activity"/>
    <property type="evidence" value="ECO:0007669"/>
    <property type="project" value="InterPro"/>
</dbReference>
<dbReference type="SUPFAM" id="SSF53167">
    <property type="entry name" value="Purine and uridine phosphorylases"/>
    <property type="match status" value="1"/>
</dbReference>
<organism evidence="3">
    <name type="scientific">Acidithiobacillus ferrivorans</name>
    <dbReference type="NCBI Taxonomy" id="160808"/>
    <lineage>
        <taxon>Bacteria</taxon>
        <taxon>Pseudomonadati</taxon>
        <taxon>Pseudomonadota</taxon>
        <taxon>Acidithiobacillia</taxon>
        <taxon>Acidithiobacillales</taxon>
        <taxon>Acidithiobacillaceae</taxon>
        <taxon>Acidithiobacillus</taxon>
    </lineage>
</organism>
<proteinExistence type="predicted"/>
<evidence type="ECO:0000313" key="3">
    <source>
        <dbReference type="EMBL" id="CDQ09505.1"/>
    </source>
</evidence>
<reference evidence="3" key="2">
    <citation type="submission" date="2014-07" db="EMBL/GenBank/DDBJ databases">
        <title>Initial genome analysis of the psychrotolerant acidophile Acidithiobacillus ferrivorans CF27: insights into iron and sulfur oxidation pathways and into biofilm formation.</title>
        <authorList>
            <person name="Talla E."/>
            <person name="Hedrich S."/>
            <person name="Mangenot S."/>
            <person name="Ji B."/>
            <person name="Johnson D.B."/>
            <person name="Barbe V."/>
            <person name="Bonnefoy V."/>
        </authorList>
    </citation>
    <scope>NUCLEOTIDE SEQUENCE [LARGE SCALE GENOMIC DNA]</scope>
    <source>
        <strain evidence="3">CF27</strain>
    </source>
</reference>
<evidence type="ECO:0000259" key="2">
    <source>
        <dbReference type="Pfam" id="PF01048"/>
    </source>
</evidence>
<dbReference type="GO" id="GO:0009116">
    <property type="term" value="P:nucleoside metabolic process"/>
    <property type="evidence" value="ECO:0007669"/>
    <property type="project" value="InterPro"/>
</dbReference>
<dbReference type="RefSeq" id="WP_035191840.1">
    <property type="nucleotide sequence ID" value="NZ_CCCS020000023.1"/>
</dbReference>
<evidence type="ECO:0000256" key="1">
    <source>
        <dbReference type="SAM" id="SignalP"/>
    </source>
</evidence>
<reference evidence="3" key="1">
    <citation type="submission" date="2014-03" db="EMBL/GenBank/DDBJ databases">
        <authorList>
            <person name="Genoscope - CEA"/>
        </authorList>
    </citation>
    <scope>NUCLEOTIDE SEQUENCE [LARGE SCALE GENOMIC DNA]</scope>
    <source>
        <strain evidence="3">CF27</strain>
    </source>
</reference>
<evidence type="ECO:0000313" key="5">
    <source>
        <dbReference type="Proteomes" id="UP000193925"/>
    </source>
</evidence>
<reference evidence="4 5" key="3">
    <citation type="submission" date="2017-03" db="EMBL/GenBank/DDBJ databases">
        <authorList>
            <person name="Regsiter A."/>
            <person name="William W."/>
        </authorList>
    </citation>
    <scope>NUCLEOTIDE SEQUENCE [LARGE SCALE GENOMIC DNA]</scope>
    <source>
        <strain evidence="4">PRJEB5721</strain>
    </source>
</reference>
<dbReference type="EMBL" id="LT841305">
    <property type="protein sequence ID" value="SMH67248.1"/>
    <property type="molecule type" value="Genomic_DNA"/>
</dbReference>
<dbReference type="EMBL" id="CCCS020000023">
    <property type="protein sequence ID" value="CDQ09505.1"/>
    <property type="molecule type" value="Genomic_DNA"/>
</dbReference>
<dbReference type="Proteomes" id="UP000193925">
    <property type="component" value="Chromosome AFERRI"/>
</dbReference>
<feature type="chain" id="PRO_5001593366" description="Nucleoside phosphorylase domain-containing protein" evidence="1">
    <location>
        <begin position="27"/>
        <end position="336"/>
    </location>
</feature>
<gene>
    <name evidence="3" type="ORF">AFERRI_30151</name>
    <name evidence="4" type="ORF">AFERRI_50449</name>
</gene>
<dbReference type="AlphaFoldDB" id="A0A060UM46"/>
<keyword evidence="1" id="KW-0732">Signal</keyword>
<protein>
    <recommendedName>
        <fullName evidence="2">Nucleoside phosphorylase domain-containing protein</fullName>
    </recommendedName>
</protein>
<dbReference type="InterPro" id="IPR000845">
    <property type="entry name" value="Nucleoside_phosphorylase_d"/>
</dbReference>
<dbReference type="InterPro" id="IPR035994">
    <property type="entry name" value="Nucleoside_phosphorylase_sf"/>
</dbReference>
<dbReference type="Pfam" id="PF01048">
    <property type="entry name" value="PNP_UDP_1"/>
    <property type="match status" value="1"/>
</dbReference>
<sequence>MKFAWHLIYILSSFCFLWFSVDGAQAGQKISGLGNDEYLGLLIPVGPAHYSVILKKFKKIKSVQIGKFDYQIGSIYKIPVVICIQPFGGEYTRALTAQVMVDHFKIKALLYPGTSGAHIPPGKMHVGDIVIGTKQVNFTNFYMSPTGKITPDEFSGKSSLQDYQYFFLNKKLEKYTACAAQYVSGREKLPSWINGKFKIQKPEIYYYGIQGTSTMWLADKSFIKKTDDVFHEVDEDGDWFSATVAKLANIPFIEVSTISDSVFEFNGNGVPQQGAHRKTASQITQDISDKIILRVIKVYGNKLLKNEYSYPSRDPYQNYFYKTPTDPRGLVDSCKA</sequence>